<evidence type="ECO:0000256" key="10">
    <source>
        <dbReference type="ARBA" id="ARBA00023316"/>
    </source>
</evidence>
<evidence type="ECO:0000313" key="14">
    <source>
        <dbReference type="Proteomes" id="UP001165089"/>
    </source>
</evidence>
<comment type="pathway">
    <text evidence="11">Cell wall biogenesis; peptidoglycan biosynthesis.</text>
</comment>
<sequence>MAKKKGWGRRILKVTLWAAGGFVAFTALLVLLLRFVPVPVSALMVERRMAAWGDSKPYTPHHRWVSLDEISPNMGVAVIAAEDQNFPDHFGFDWQAIEKAYAHNEHSRRKRGASTVSQQTAKNLFLWESRSWVRKGFEVWFTLLLETEWSKRRILEVYLNIVEFGDGVYGVEAASRTYFGKPASRLTPPEAALLASVLPNPHKYRVNAPSEYVRGRQAWILNQMRQLGGGQLVKEL</sequence>
<accession>A0ABQ5Q467</accession>
<dbReference type="EC" id="2.4.99.28" evidence="11"/>
<keyword evidence="7 11" id="KW-0573">Peptidoglycan synthesis</keyword>
<keyword evidence="1 11" id="KW-1003">Cell membrane</keyword>
<dbReference type="Pfam" id="PF00912">
    <property type="entry name" value="Transgly"/>
    <property type="match status" value="1"/>
</dbReference>
<dbReference type="InterPro" id="IPR011812">
    <property type="entry name" value="Pep_trsgly"/>
</dbReference>
<dbReference type="InterPro" id="IPR001264">
    <property type="entry name" value="Glyco_trans_51"/>
</dbReference>
<dbReference type="InterPro" id="IPR023346">
    <property type="entry name" value="Lysozyme-like_dom_sf"/>
</dbReference>
<name>A0ABQ5Q467_9BACT</name>
<organism evidence="13 14">
    <name type="scientific">Geothrix rubra</name>
    <dbReference type="NCBI Taxonomy" id="2927977"/>
    <lineage>
        <taxon>Bacteria</taxon>
        <taxon>Pseudomonadati</taxon>
        <taxon>Acidobacteriota</taxon>
        <taxon>Holophagae</taxon>
        <taxon>Holophagales</taxon>
        <taxon>Holophagaceae</taxon>
        <taxon>Geothrix</taxon>
    </lineage>
</organism>
<dbReference type="HAMAP" id="MF_00766">
    <property type="entry name" value="PGT_MtgA"/>
    <property type="match status" value="1"/>
</dbReference>
<evidence type="ECO:0000256" key="7">
    <source>
        <dbReference type="ARBA" id="ARBA00022984"/>
    </source>
</evidence>
<evidence type="ECO:0000256" key="6">
    <source>
        <dbReference type="ARBA" id="ARBA00022960"/>
    </source>
</evidence>
<feature type="domain" description="Glycosyl transferase family 51" evidence="12">
    <location>
        <begin position="59"/>
        <end position="224"/>
    </location>
</feature>
<keyword evidence="6 11" id="KW-0133">Cell shape</keyword>
<keyword evidence="3 11" id="KW-0328">Glycosyltransferase</keyword>
<evidence type="ECO:0000256" key="4">
    <source>
        <dbReference type="ARBA" id="ARBA00022679"/>
    </source>
</evidence>
<keyword evidence="14" id="KW-1185">Reference proteome</keyword>
<dbReference type="Proteomes" id="UP001165089">
    <property type="component" value="Unassembled WGS sequence"/>
</dbReference>
<keyword evidence="10 11" id="KW-0961">Cell wall biogenesis/degradation</keyword>
<evidence type="ECO:0000256" key="11">
    <source>
        <dbReference type="HAMAP-Rule" id="MF_00766"/>
    </source>
</evidence>
<dbReference type="PANTHER" id="PTHR30400:SF0">
    <property type="entry name" value="BIOSYNTHETIC PEPTIDOGLYCAN TRANSGLYCOSYLASE"/>
    <property type="match status" value="1"/>
</dbReference>
<dbReference type="EMBL" id="BSDD01000001">
    <property type="protein sequence ID" value="GLH68915.1"/>
    <property type="molecule type" value="Genomic_DNA"/>
</dbReference>
<evidence type="ECO:0000256" key="8">
    <source>
        <dbReference type="ARBA" id="ARBA00022989"/>
    </source>
</evidence>
<evidence type="ECO:0000256" key="3">
    <source>
        <dbReference type="ARBA" id="ARBA00022676"/>
    </source>
</evidence>
<evidence type="ECO:0000256" key="1">
    <source>
        <dbReference type="ARBA" id="ARBA00022475"/>
    </source>
</evidence>
<comment type="caution">
    <text evidence="13">The sequence shown here is derived from an EMBL/GenBank/DDBJ whole genome shotgun (WGS) entry which is preliminary data.</text>
</comment>
<dbReference type="NCBIfam" id="TIGR02070">
    <property type="entry name" value="mono_pep_trsgly"/>
    <property type="match status" value="1"/>
</dbReference>
<proteinExistence type="inferred from homology"/>
<comment type="catalytic activity">
    <reaction evidence="11">
        <text>[GlcNAc-(1-&gt;4)-Mur2Ac(oyl-L-Ala-gamma-D-Glu-L-Lys-D-Ala-D-Ala)](n)-di-trans,octa-cis-undecaprenyl diphosphate + beta-D-GlcNAc-(1-&gt;4)-Mur2Ac(oyl-L-Ala-gamma-D-Glu-L-Lys-D-Ala-D-Ala)-di-trans,octa-cis-undecaprenyl diphosphate = [GlcNAc-(1-&gt;4)-Mur2Ac(oyl-L-Ala-gamma-D-Glu-L-Lys-D-Ala-D-Ala)](n+1)-di-trans,octa-cis-undecaprenyl diphosphate + di-trans,octa-cis-undecaprenyl diphosphate + H(+)</text>
        <dbReference type="Rhea" id="RHEA:23708"/>
        <dbReference type="Rhea" id="RHEA-COMP:9602"/>
        <dbReference type="Rhea" id="RHEA-COMP:9603"/>
        <dbReference type="ChEBI" id="CHEBI:15378"/>
        <dbReference type="ChEBI" id="CHEBI:58405"/>
        <dbReference type="ChEBI" id="CHEBI:60033"/>
        <dbReference type="ChEBI" id="CHEBI:78435"/>
        <dbReference type="EC" id="2.4.99.28"/>
    </reaction>
</comment>
<evidence type="ECO:0000256" key="9">
    <source>
        <dbReference type="ARBA" id="ARBA00023136"/>
    </source>
</evidence>
<evidence type="ECO:0000256" key="5">
    <source>
        <dbReference type="ARBA" id="ARBA00022692"/>
    </source>
</evidence>
<protein>
    <recommendedName>
        <fullName evidence="11">Biosynthetic peptidoglycan transglycosylase</fullName>
        <ecNumber evidence="11">2.4.99.28</ecNumber>
    </recommendedName>
    <alternativeName>
        <fullName evidence="11">Glycan polymerase</fullName>
    </alternativeName>
    <alternativeName>
        <fullName evidence="11">Peptidoglycan glycosyltransferase MtgA</fullName>
        <shortName evidence="11">PGT</shortName>
    </alternativeName>
</protein>
<keyword evidence="8 11" id="KW-1133">Transmembrane helix</keyword>
<keyword evidence="5 11" id="KW-0812">Transmembrane</keyword>
<evidence type="ECO:0000313" key="13">
    <source>
        <dbReference type="EMBL" id="GLH68915.1"/>
    </source>
</evidence>
<reference evidence="13 14" key="1">
    <citation type="journal article" date="2023" name="Antonie Van Leeuwenhoek">
        <title>Mesoterricola silvestris gen. nov., sp. nov., Mesoterricola sediminis sp. nov., Geothrix oryzae sp. nov., Geothrix edaphica sp. nov., Geothrix rubra sp. nov., and Geothrix limicola sp. nov., six novel members of Acidobacteriota isolated from soils.</title>
        <authorList>
            <person name="Itoh H."/>
            <person name="Sugisawa Y."/>
            <person name="Mise K."/>
            <person name="Xu Z."/>
            <person name="Kuniyasu M."/>
            <person name="Ushijima N."/>
            <person name="Kawano K."/>
            <person name="Kobayashi E."/>
            <person name="Shiratori Y."/>
            <person name="Masuda Y."/>
            <person name="Senoo K."/>
        </authorList>
    </citation>
    <scope>NUCLEOTIDE SEQUENCE [LARGE SCALE GENOMIC DNA]</scope>
    <source>
        <strain evidence="13 14">Red803</strain>
    </source>
</reference>
<comment type="subcellular location">
    <subcellularLocation>
        <location evidence="11">Cell membrane</location>
        <topology evidence="11">Single-pass membrane protein</topology>
    </subcellularLocation>
</comment>
<keyword evidence="4 11" id="KW-0808">Transferase</keyword>
<dbReference type="Gene3D" id="1.10.3810.10">
    <property type="entry name" value="Biosynthetic peptidoglycan transglycosylase-like"/>
    <property type="match status" value="1"/>
</dbReference>
<dbReference type="RefSeq" id="WP_285722565.1">
    <property type="nucleotide sequence ID" value="NZ_BSDD01000001.1"/>
</dbReference>
<keyword evidence="2" id="KW-0997">Cell inner membrane</keyword>
<keyword evidence="9 11" id="KW-0472">Membrane</keyword>
<evidence type="ECO:0000259" key="12">
    <source>
        <dbReference type="Pfam" id="PF00912"/>
    </source>
</evidence>
<dbReference type="PANTHER" id="PTHR30400">
    <property type="entry name" value="MONOFUNCTIONAL BIOSYNTHETIC PEPTIDOGLYCAN TRANSGLYCOSYLASE"/>
    <property type="match status" value="1"/>
</dbReference>
<comment type="function">
    <text evidence="11">Peptidoglycan polymerase that catalyzes glycan chain elongation from lipid-linked precursors.</text>
</comment>
<evidence type="ECO:0000256" key="2">
    <source>
        <dbReference type="ARBA" id="ARBA00022519"/>
    </source>
</evidence>
<dbReference type="SUPFAM" id="SSF53955">
    <property type="entry name" value="Lysozyme-like"/>
    <property type="match status" value="1"/>
</dbReference>
<comment type="similarity">
    <text evidence="11">Belongs to the glycosyltransferase 51 family.</text>
</comment>
<gene>
    <name evidence="11 13" type="primary">mtgA</name>
    <name evidence="13" type="ORF">GETHPA_04480</name>
</gene>
<dbReference type="InterPro" id="IPR036950">
    <property type="entry name" value="PBP_transglycosylase"/>
</dbReference>